<evidence type="ECO:0000313" key="2">
    <source>
        <dbReference type="Proteomes" id="UP001149860"/>
    </source>
</evidence>
<reference evidence="1" key="1">
    <citation type="submission" date="2024-08" db="EMBL/GenBank/DDBJ databases">
        <title>Lentilactobacillus sp. nov., isolated from tree bark.</title>
        <authorList>
            <person name="Phuengjayaem S."/>
            <person name="Tanasupawat S."/>
        </authorList>
    </citation>
    <scope>NUCLEOTIDE SEQUENCE</scope>
    <source>
        <strain evidence="1">SPB1-3</strain>
    </source>
</reference>
<accession>A0ACD5DDR7</accession>
<name>A0ACD5DDR7_9LACO</name>
<organism evidence="1 2">
    <name type="scientific">Lentilactobacillus terminaliae</name>
    <dbReference type="NCBI Taxonomy" id="3003483"/>
    <lineage>
        <taxon>Bacteria</taxon>
        <taxon>Bacillati</taxon>
        <taxon>Bacillota</taxon>
        <taxon>Bacilli</taxon>
        <taxon>Lactobacillales</taxon>
        <taxon>Lactobacillaceae</taxon>
        <taxon>Lentilactobacillus</taxon>
    </lineage>
</organism>
<sequence length="421" mass="45525">MKNNVKRSLFVGLAALGFVAAAGATNASAASVKVNFNQASSASTATTRNYAPTGSNALYTKAGALKGARQVASTATMSSLSNSKKGNDYFRGYRVAKLSNGSYYMKVVSFDKTYRGWIYVGKTDPRSNYKNVAGGLKAVDTTTDTALTADQTAKTYKLANPGTAFESQTFKAPAYTQYKVGRNTTDTSAYADDTFTLSKATKRTREGDTWVYVNDAKNPSVNGWVMESSLKEASATPETSTGVNQTMVSSVFNYTTYDQSGQKKNKVFSNYSGLRLLLNSNVNYTNGVNTFNRDAAVKGDKANVLSNDKLIAALDKDGLKTVYMKITPTVLPRIAGNWIDNLDPTGVYMKFNLDTEALPTTVHYGDKLTLSYSIEPSTVYVKATKTSLIDDKNANADGYYAYTVRNDVAQAILNFIATNGL</sequence>
<dbReference type="EMBL" id="CP168151">
    <property type="protein sequence ID" value="XFD39539.1"/>
    <property type="molecule type" value="Genomic_DNA"/>
</dbReference>
<dbReference type="Proteomes" id="UP001149860">
    <property type="component" value="Chromosome"/>
</dbReference>
<evidence type="ECO:0000313" key="1">
    <source>
        <dbReference type="EMBL" id="XFD39539.1"/>
    </source>
</evidence>
<proteinExistence type="predicted"/>
<gene>
    <name evidence="1" type="ORF">O0236_009095</name>
</gene>
<keyword evidence="2" id="KW-1185">Reference proteome</keyword>
<protein>
    <submittedName>
        <fullName evidence="1">S-layer protein</fullName>
    </submittedName>
</protein>